<keyword evidence="1" id="KW-0472">Membrane</keyword>
<proteinExistence type="predicted"/>
<dbReference type="Proteomes" id="UP000224629">
    <property type="component" value="Chromosome"/>
</dbReference>
<dbReference type="RefSeq" id="WP_099451942.1">
    <property type="nucleotide sequence ID" value="NZ_CP024161.1"/>
</dbReference>
<sequence length="140" mass="15799">MLRFVNLICRDCFSPSSATWTLKLWPASVWLNDPTGFSGIFGKTGTIIFSLFSILSIGFCSLSFPFFALIHYLWELESGLVLISLIFWELVLSLLKLVTEFVEVKKIIVPNDPTAIAANDKNSFKRLSNIYSFSGIIYSK</sequence>
<evidence type="ECO:0000313" key="3">
    <source>
        <dbReference type="Proteomes" id="UP000224629"/>
    </source>
</evidence>
<dbReference type="EMBL" id="CP024161">
    <property type="protein sequence ID" value="ATP59706.1"/>
    <property type="molecule type" value="Genomic_DNA"/>
</dbReference>
<gene>
    <name evidence="2" type="ORF">CSW10_02035</name>
</gene>
<keyword evidence="1" id="KW-1133">Transmembrane helix</keyword>
<accession>A0ABN5DTS0</accession>
<keyword evidence="3" id="KW-1185">Reference proteome</keyword>
<feature type="transmembrane region" description="Helical" evidence="1">
    <location>
        <begin position="47"/>
        <end position="74"/>
    </location>
</feature>
<keyword evidence="1" id="KW-0812">Transmembrane</keyword>
<organism evidence="2 3">
    <name type="scientific">Mesomycoplasma dispar</name>
    <dbReference type="NCBI Taxonomy" id="86660"/>
    <lineage>
        <taxon>Bacteria</taxon>
        <taxon>Bacillati</taxon>
        <taxon>Mycoplasmatota</taxon>
        <taxon>Mycoplasmoidales</taxon>
        <taxon>Metamycoplasmataceae</taxon>
        <taxon>Mesomycoplasma</taxon>
    </lineage>
</organism>
<evidence type="ECO:0000256" key="1">
    <source>
        <dbReference type="SAM" id="Phobius"/>
    </source>
</evidence>
<reference evidence="2" key="1">
    <citation type="submission" date="2017-10" db="EMBL/GenBank/DDBJ databases">
        <title>Genome-wide analysis of the first isolated strain mycoplasma dispar GS01.</title>
        <authorList>
            <person name="Hao H."/>
            <person name="Chen S."/>
            <person name="Zhao P."/>
            <person name="Chu Y."/>
            <person name="Liu Y."/>
        </authorList>
    </citation>
    <scope>NUCLEOTIDE SEQUENCE [LARGE SCALE GENOMIC DNA]</scope>
    <source>
        <strain evidence="2">GS01</strain>
    </source>
</reference>
<protein>
    <submittedName>
        <fullName evidence="2">Uncharacterized protein</fullName>
    </submittedName>
</protein>
<evidence type="ECO:0000313" key="2">
    <source>
        <dbReference type="EMBL" id="ATP59706.1"/>
    </source>
</evidence>
<feature type="transmembrane region" description="Helical" evidence="1">
    <location>
        <begin position="80"/>
        <end position="98"/>
    </location>
</feature>
<name>A0ABN5DTS0_9BACT</name>